<accession>A2EG77</accession>
<dbReference type="InterPro" id="IPR025476">
    <property type="entry name" value="Helitron_helicase-like"/>
</dbReference>
<sequence>MYVPSYFVGSSSYWHKVGEKAFILASVYGPPTFFLTITCNPYWAENIAWNSATSQNQKQKKTLMDNSASISRIYHIKKKKLLSWLKETKLLGEISAYFGRDEYQQRGLPHTHFLLWTDFDVTNIHKLNQIISASFPDNDVVFSNIDKMSDLYALTLKIQVHVCNKNYCLDSNGHCRFQFPYAPSNETVFRNKKFYWMRSPNSQWVVPHCPQILMRFRAHSEIEAIPSDQAIGYMVKYVAKNAESHEISMQDYHKYKGNNYLLNNKLYSYGANLTVPASFCFSYLAGYKQQIISPTVIILSIHLPDERWISTKPNTTEEEAAKKMEASLSTPQIYFNRPHTEECDSLTICEFNSLYYKVTRNEKDDSADENNQLDFKKREKEAVCSLKTVPFANLELFCLRLIFMYFAARSFDDFLSFEGEKFSCYAEVAKKIGLIRDNDRYEISMQEAVNQRRSPAELRFMFALLCKNGGPFNDLLNKFKEQLKDNGQSDESLMKYLGQMFINVHADIPKELNNYPDFPYFYHSPCNFWGKR</sequence>
<evidence type="ECO:0000313" key="2">
    <source>
        <dbReference type="EMBL" id="EAY08353.1"/>
    </source>
</evidence>
<name>A2EG77_TRIV3</name>
<gene>
    <name evidence="2" type="ORF">TVAG_352750</name>
</gene>
<reference evidence="2" key="2">
    <citation type="journal article" date="2007" name="Science">
        <title>Draft genome sequence of the sexually transmitted pathogen Trichomonas vaginalis.</title>
        <authorList>
            <person name="Carlton J.M."/>
            <person name="Hirt R.P."/>
            <person name="Silva J.C."/>
            <person name="Delcher A.L."/>
            <person name="Schatz M."/>
            <person name="Zhao Q."/>
            <person name="Wortman J.R."/>
            <person name="Bidwell S.L."/>
            <person name="Alsmark U.C.M."/>
            <person name="Besteiro S."/>
            <person name="Sicheritz-Ponten T."/>
            <person name="Noel C.J."/>
            <person name="Dacks J.B."/>
            <person name="Foster P.G."/>
            <person name="Simillion C."/>
            <person name="Van de Peer Y."/>
            <person name="Miranda-Saavedra D."/>
            <person name="Barton G.J."/>
            <person name="Westrop G.D."/>
            <person name="Mueller S."/>
            <person name="Dessi D."/>
            <person name="Fiori P.L."/>
            <person name="Ren Q."/>
            <person name="Paulsen I."/>
            <person name="Zhang H."/>
            <person name="Bastida-Corcuera F.D."/>
            <person name="Simoes-Barbosa A."/>
            <person name="Brown M.T."/>
            <person name="Hayes R.D."/>
            <person name="Mukherjee M."/>
            <person name="Okumura C.Y."/>
            <person name="Schneider R."/>
            <person name="Smith A.J."/>
            <person name="Vanacova S."/>
            <person name="Villalvazo M."/>
            <person name="Haas B.J."/>
            <person name="Pertea M."/>
            <person name="Feldblyum T.V."/>
            <person name="Utterback T.R."/>
            <person name="Shu C.L."/>
            <person name="Osoegawa K."/>
            <person name="de Jong P.J."/>
            <person name="Hrdy I."/>
            <person name="Horvathova L."/>
            <person name="Zubacova Z."/>
            <person name="Dolezal P."/>
            <person name="Malik S.B."/>
            <person name="Logsdon J.M. Jr."/>
            <person name="Henze K."/>
            <person name="Gupta A."/>
            <person name="Wang C.C."/>
            <person name="Dunne R.L."/>
            <person name="Upcroft J.A."/>
            <person name="Upcroft P."/>
            <person name="White O."/>
            <person name="Salzberg S.L."/>
            <person name="Tang P."/>
            <person name="Chiu C.-H."/>
            <person name="Lee Y.-S."/>
            <person name="Embley T.M."/>
            <person name="Coombs G.H."/>
            <person name="Mottram J.C."/>
            <person name="Tachezy J."/>
            <person name="Fraser-Liggett C.M."/>
            <person name="Johnson P.J."/>
        </authorList>
    </citation>
    <scope>NUCLEOTIDE SEQUENCE [LARGE SCALE GENOMIC DNA]</scope>
    <source>
        <strain evidence="2">G3</strain>
    </source>
</reference>
<dbReference type="Pfam" id="PF14214">
    <property type="entry name" value="Helitron_like_N"/>
    <property type="match status" value="1"/>
</dbReference>
<feature type="domain" description="Helitron helicase-like" evidence="1">
    <location>
        <begin position="2"/>
        <end position="115"/>
    </location>
</feature>
<dbReference type="OrthoDB" id="1728974at2759"/>
<protein>
    <recommendedName>
        <fullName evidence="1">Helitron helicase-like domain-containing protein</fullName>
    </recommendedName>
</protein>
<dbReference type="RefSeq" id="XP_001320576.1">
    <property type="nucleotide sequence ID" value="XM_001320541.1"/>
</dbReference>
<keyword evidence="3" id="KW-1185">Reference proteome</keyword>
<dbReference type="Proteomes" id="UP000001542">
    <property type="component" value="Unassembled WGS sequence"/>
</dbReference>
<dbReference type="PANTHER" id="PTHR10492:SF57">
    <property type="entry name" value="ATP-DEPENDENT DNA HELICASE"/>
    <property type="match status" value="1"/>
</dbReference>
<dbReference type="InParanoid" id="A2EG77"/>
<dbReference type="AlphaFoldDB" id="A2EG77"/>
<dbReference type="KEGG" id="tva:4766252"/>
<dbReference type="PANTHER" id="PTHR10492">
    <property type="match status" value="1"/>
</dbReference>
<reference evidence="2" key="1">
    <citation type="submission" date="2006-10" db="EMBL/GenBank/DDBJ databases">
        <authorList>
            <person name="Amadeo P."/>
            <person name="Zhao Q."/>
            <person name="Wortman J."/>
            <person name="Fraser-Liggett C."/>
            <person name="Carlton J."/>
        </authorList>
    </citation>
    <scope>NUCLEOTIDE SEQUENCE</scope>
    <source>
        <strain evidence="2">G3</strain>
    </source>
</reference>
<organism evidence="2 3">
    <name type="scientific">Trichomonas vaginalis (strain ATCC PRA-98 / G3)</name>
    <dbReference type="NCBI Taxonomy" id="412133"/>
    <lineage>
        <taxon>Eukaryota</taxon>
        <taxon>Metamonada</taxon>
        <taxon>Parabasalia</taxon>
        <taxon>Trichomonadida</taxon>
        <taxon>Trichomonadidae</taxon>
        <taxon>Trichomonas</taxon>
    </lineage>
</organism>
<dbReference type="SMR" id="A2EG77"/>
<dbReference type="OMA" id="VEYCANI"/>
<dbReference type="STRING" id="5722.A2EG77"/>
<proteinExistence type="predicted"/>
<dbReference type="eggNOG" id="KOG0987">
    <property type="taxonomic scope" value="Eukaryota"/>
</dbReference>
<dbReference type="VEuPathDB" id="TrichDB:TVAGG3_0133900"/>
<dbReference type="VEuPathDB" id="TrichDB:TVAG_352750"/>
<evidence type="ECO:0000259" key="1">
    <source>
        <dbReference type="Pfam" id="PF14214"/>
    </source>
</evidence>
<dbReference type="EMBL" id="DS113380">
    <property type="protein sequence ID" value="EAY08353.1"/>
    <property type="molecule type" value="Genomic_DNA"/>
</dbReference>
<evidence type="ECO:0000313" key="3">
    <source>
        <dbReference type="Proteomes" id="UP000001542"/>
    </source>
</evidence>